<dbReference type="InterPro" id="IPR021031">
    <property type="entry name" value="Hyphal-reg_cell_wall_N"/>
</dbReference>
<dbReference type="GO" id="GO:0005576">
    <property type="term" value="C:extracellular region"/>
    <property type="evidence" value="ECO:0007669"/>
    <property type="project" value="UniProtKB-SubCell"/>
</dbReference>
<organism evidence="6 7">
    <name type="scientific">Arxiozyma heterogenica</name>
    <dbReference type="NCBI Taxonomy" id="278026"/>
    <lineage>
        <taxon>Eukaryota</taxon>
        <taxon>Fungi</taxon>
        <taxon>Dikarya</taxon>
        <taxon>Ascomycota</taxon>
        <taxon>Saccharomycotina</taxon>
        <taxon>Saccharomycetes</taxon>
        <taxon>Saccharomycetales</taxon>
        <taxon>Saccharomycetaceae</taxon>
        <taxon>Arxiozyma</taxon>
    </lineage>
</organism>
<evidence type="ECO:0000256" key="4">
    <source>
        <dbReference type="ARBA" id="ARBA00023180"/>
    </source>
</evidence>
<dbReference type="Pfam" id="PF11765">
    <property type="entry name" value="Hyphal_reg_CWP"/>
    <property type="match status" value="1"/>
</dbReference>
<keyword evidence="3" id="KW-0732">Signal</keyword>
<name>A0AAN8A843_9SACH</name>
<dbReference type="AlphaFoldDB" id="A0AAN8A843"/>
<accession>A0AAN8A843</accession>
<keyword evidence="4" id="KW-0325">Glycoprotein</keyword>
<dbReference type="Proteomes" id="UP001306508">
    <property type="component" value="Unassembled WGS sequence"/>
</dbReference>
<evidence type="ECO:0000256" key="3">
    <source>
        <dbReference type="ARBA" id="ARBA00022729"/>
    </source>
</evidence>
<comment type="subcellular location">
    <subcellularLocation>
        <location evidence="1">Secreted</location>
    </subcellularLocation>
</comment>
<keyword evidence="2" id="KW-0964">Secreted</keyword>
<evidence type="ECO:0000256" key="2">
    <source>
        <dbReference type="ARBA" id="ARBA00022525"/>
    </source>
</evidence>
<evidence type="ECO:0000313" key="7">
    <source>
        <dbReference type="Proteomes" id="UP001306508"/>
    </source>
</evidence>
<comment type="caution">
    <text evidence="6">The sequence shown here is derived from an EMBL/GenBank/DDBJ whole genome shotgun (WGS) entry which is preliminary data.</text>
</comment>
<evidence type="ECO:0000256" key="1">
    <source>
        <dbReference type="ARBA" id="ARBA00004613"/>
    </source>
</evidence>
<keyword evidence="7" id="KW-1185">Reference proteome</keyword>
<dbReference type="EMBL" id="JAWIZZ010000022">
    <property type="protein sequence ID" value="KAK5781982.1"/>
    <property type="molecule type" value="Genomic_DNA"/>
</dbReference>
<dbReference type="GO" id="GO:0009277">
    <property type="term" value="C:fungal-type cell wall"/>
    <property type="evidence" value="ECO:0007669"/>
    <property type="project" value="UniProtKB-ARBA"/>
</dbReference>
<sequence length="1026" mass="109176">MNKFLLTFADAITISTYTYLNNNDLSNDITINQDYFLALVNGNTEDFQHNLVVKGSLFIGDKNPADSGFTTTFTGSTLENDGLIVVDGRNLSSGSMTVSWSGSSITNNGKMYFNGLNSDSNSFTLDPSSSLINNGLMYFSQDSSSGYSGSVQLKSNSFTNDGTICLKNVKAYLESSISGNGCITIGENTVYAIQSDSEGTLGSQTLYMTSPSSMIYVDSYGVTNNIHVRGFGNGNYLTFGTSIVRHSYNSDTGVLYFSVFLFISHKINIGTGYDNDGFSMTTISNHIGSRLLNNALVYSGSDPNGKPSACMACDSSSWIPVISIPSSSSLPTLSSVFSSSSIISTLSTVNSSGFISSSSSANFSPYPSSSFSSSTTSTTAIVASFSTPSFFVSTVDISSSSDSRMSSLLSSSTSTTSSISPNKSTTSDLLTASLMSKATTSQDISSESSSFANNTTSINHSAVLPSSTSIRSSFISSSMSMDHTSTMESRAKTNSTTTPVSSIFSSHSTLTISSLFTSTAKTSHSQLQSSSIVSSISLSSIQSGAAILTSASSTLVLSSSNIYNTSSKTHISLSLTSSSFSLSSLTNDLVSSHKSKALSSTIKDSDKNFTFTSIDPMSRMHSSPIESPNKMSSTTTFSTTIKTSSLSSFMSDGHTAAPITKKDSSSVASSLPVFSSMSSQSRSTILFNSSSLWNKVSSDGMSTSSSSLAATSTSKETHSVEYSGASSTSMTSIFSSVLSSIKSSSKSESVAKIQSISASANNSNISKVNVISHYSTYDTIVMTTTTASCPYSELDMLSDTLVVLTTVVVENESKKESSFISLVHPSCMAHTTTLATLSESSYNNKSSTLSKAQIFNHSLVVLQSDNNGIILTETDQPKKKTTLAFTRPIESSQFRQKTQSIGTVHTTMTTTASTKTISLTDGITDVVRINTDSAPQKITSSKLIYTVSTYMLQENANSGYKSQMFNSLLSIIWTPVALTYEPISFFRECRISIPETLISNVKSTKLYFHKQLRLFKLNIILNIFIG</sequence>
<protein>
    <recommendedName>
        <fullName evidence="5">Hyphally-regulated cell wall protein N-terminal domain-containing protein</fullName>
    </recommendedName>
</protein>
<evidence type="ECO:0000259" key="5">
    <source>
        <dbReference type="Pfam" id="PF11765"/>
    </source>
</evidence>
<evidence type="ECO:0000313" key="6">
    <source>
        <dbReference type="EMBL" id="KAK5781982.1"/>
    </source>
</evidence>
<reference evidence="7" key="1">
    <citation type="submission" date="2023-07" db="EMBL/GenBank/DDBJ databases">
        <title>A draft genome of Kazachstania heterogenica Y-27499.</title>
        <authorList>
            <person name="Donic C."/>
            <person name="Kralova J.S."/>
            <person name="Fidel L."/>
            <person name="Ben-Dor S."/>
            <person name="Jung S."/>
        </authorList>
    </citation>
    <scope>NUCLEOTIDE SEQUENCE [LARGE SCALE GENOMIC DNA]</scope>
    <source>
        <strain evidence="7">Y27499</strain>
    </source>
</reference>
<proteinExistence type="predicted"/>
<gene>
    <name evidence="6" type="ORF">RI543_000468</name>
</gene>
<feature type="domain" description="Hyphally-regulated cell wall protein N-terminal" evidence="5">
    <location>
        <begin position="5"/>
        <end position="320"/>
    </location>
</feature>